<feature type="domain" description="Multidrug resistance protein MdtA-like barrel-sandwich hybrid" evidence="4">
    <location>
        <begin position="63"/>
        <end position="287"/>
    </location>
</feature>
<evidence type="ECO:0000256" key="2">
    <source>
        <dbReference type="SAM" id="Coils"/>
    </source>
</evidence>
<evidence type="ECO:0000256" key="1">
    <source>
        <dbReference type="ARBA" id="ARBA00009477"/>
    </source>
</evidence>
<dbReference type="RefSeq" id="WP_012908056.1">
    <property type="nucleotide sequence ID" value="NZ_CAJTBI010000004.1"/>
</dbReference>
<accession>A0A482PNX4</accession>
<evidence type="ECO:0000313" key="5">
    <source>
        <dbReference type="EMBL" id="QBY30407.1"/>
    </source>
</evidence>
<dbReference type="PRINTS" id="PR01490">
    <property type="entry name" value="RTXTOXIND"/>
</dbReference>
<sequence>MQKFIEKNYRSDFGDVIVTTTYSQRVIIICSLFIFICVLLFMSFAEYTQKRDVNGIVYPDKGIVNIKSKQSGTLSALYINGGDYINTGEKLLAIDASSSTHYFRNNEENYREMLSKLRGISSSETQANIKTLDAKKKLTEEQIAQTRNSIAIMTSQIRLLDAAIHSQQVTFNRIQDAYKKKYVSDIEKNNAEMQLVDKKMQRQSLNNEILSREGQIITLKKELDDTIDRIKNIQNEDKKESLQSLMKMYGIASDTESVLRAPVAGKIAEIVERTGRFVNAGDTILTVIPQGSVNQIVSFISPELIGEIKKGTRVALKYDSYPYQRFGVEYGIIIDISRVPLQPEDIYTNFGLKLENSCFRVVIKITERKEKITVIPGMSLKVEIPTRKASIIKWIFPFFRDKNVDI</sequence>
<dbReference type="OMA" id="RISTSPM"/>
<dbReference type="AlphaFoldDB" id="A0A482PNX4"/>
<feature type="coiled-coil region" evidence="2">
    <location>
        <begin position="188"/>
        <end position="236"/>
    </location>
</feature>
<keyword evidence="3" id="KW-0812">Transmembrane</keyword>
<organism evidence="5">
    <name type="scientific">Citrobacter rodentium</name>
    <dbReference type="NCBI Taxonomy" id="67825"/>
    <lineage>
        <taxon>Bacteria</taxon>
        <taxon>Pseudomonadati</taxon>
        <taxon>Pseudomonadota</taxon>
        <taxon>Gammaproteobacteria</taxon>
        <taxon>Enterobacterales</taxon>
        <taxon>Enterobacteriaceae</taxon>
        <taxon>Citrobacter</taxon>
    </lineage>
</organism>
<keyword evidence="3" id="KW-1133">Transmembrane helix</keyword>
<reference evidence="5" key="1">
    <citation type="submission" date="2019-03" db="EMBL/GenBank/DDBJ databases">
        <title>Complete genome sequence of enteropathogenic Citrobacter rodentium strain DBS100.</title>
        <authorList>
            <person name="Popov G."/>
            <person name="Fiebig A."/>
            <person name="Shideler S."/>
            <person name="Coombes B."/>
            <person name="Savchenko A."/>
        </authorList>
    </citation>
    <scope>NUCLEOTIDE SEQUENCE</scope>
    <source>
        <strain evidence="5">DBS100</strain>
    </source>
</reference>
<comment type="similarity">
    <text evidence="1">Belongs to the membrane fusion protein (MFP) (TC 8.A.1) family.</text>
</comment>
<name>A0A482PNX4_CITRO</name>
<protein>
    <submittedName>
        <fullName evidence="5">HlyD family efflux transporter periplasmic adaptor subunit</fullName>
    </submittedName>
</protein>
<dbReference type="PANTHER" id="PTHR30386:SF28">
    <property type="entry name" value="EXPORTED PROTEIN"/>
    <property type="match status" value="1"/>
</dbReference>
<dbReference type="Pfam" id="PF25917">
    <property type="entry name" value="BSH_RND"/>
    <property type="match status" value="1"/>
</dbReference>
<keyword evidence="2" id="KW-0175">Coiled coil</keyword>
<keyword evidence="3" id="KW-0472">Membrane</keyword>
<evidence type="ECO:0000256" key="3">
    <source>
        <dbReference type="SAM" id="Phobius"/>
    </source>
</evidence>
<proteinExistence type="inferred from homology"/>
<feature type="transmembrane region" description="Helical" evidence="3">
    <location>
        <begin position="26"/>
        <end position="45"/>
    </location>
</feature>
<dbReference type="PANTHER" id="PTHR30386">
    <property type="entry name" value="MEMBRANE FUSION SUBUNIT OF EMRAB-TOLC MULTIDRUG EFFLUX PUMP"/>
    <property type="match status" value="1"/>
</dbReference>
<dbReference type="InterPro" id="IPR050739">
    <property type="entry name" value="MFP"/>
</dbReference>
<gene>
    <name evidence="5" type="ORF">E2R62_17285</name>
</gene>
<dbReference type="EMBL" id="CP038008">
    <property type="protein sequence ID" value="QBY30407.1"/>
    <property type="molecule type" value="Genomic_DNA"/>
</dbReference>
<dbReference type="Gene3D" id="2.40.50.100">
    <property type="match status" value="1"/>
</dbReference>
<dbReference type="InterPro" id="IPR058625">
    <property type="entry name" value="MdtA-like_BSH"/>
</dbReference>
<evidence type="ECO:0000259" key="4">
    <source>
        <dbReference type="Pfam" id="PF25917"/>
    </source>
</evidence>